<dbReference type="InterPro" id="IPR000415">
    <property type="entry name" value="Nitroreductase-like"/>
</dbReference>
<evidence type="ECO:0000256" key="6">
    <source>
        <dbReference type="ARBA" id="ARBA00023027"/>
    </source>
</evidence>
<evidence type="ECO:0000256" key="7">
    <source>
        <dbReference type="PIRNR" id="PIRNR000232"/>
    </source>
</evidence>
<reference evidence="11" key="1">
    <citation type="submission" date="2018-08" db="EMBL/GenBank/DDBJ databases">
        <authorList>
            <person name="Zhang J."/>
            <person name="Du Z.-J."/>
        </authorList>
    </citation>
    <scope>NUCLEOTIDE SEQUENCE [LARGE SCALE GENOMIC DNA]</scope>
    <source>
        <strain evidence="11">KCTC 52655</strain>
    </source>
</reference>
<comment type="caution">
    <text evidence="10">The sequence shown here is derived from an EMBL/GenBank/DDBJ whole genome shotgun (WGS) entry which is preliminary data.</text>
</comment>
<dbReference type="PANTHER" id="PTHR43821">
    <property type="entry name" value="NAD(P)H NITROREDUCTASE YDJA-RELATED"/>
    <property type="match status" value="1"/>
</dbReference>
<dbReference type="RefSeq" id="WP_115593029.1">
    <property type="nucleotide sequence ID" value="NZ_QRHA01000005.1"/>
</dbReference>
<proteinExistence type="inferred from homology"/>
<gene>
    <name evidence="10" type="ORF">DXV75_08790</name>
</gene>
<keyword evidence="5 7" id="KW-0560">Oxidoreductase</keyword>
<evidence type="ECO:0000259" key="9">
    <source>
        <dbReference type="Pfam" id="PF00881"/>
    </source>
</evidence>
<dbReference type="NCBIfam" id="NF008088">
    <property type="entry name" value="PRK10828.1"/>
    <property type="match status" value="1"/>
</dbReference>
<accession>A0A3D8M8M9</accession>
<dbReference type="PANTHER" id="PTHR43821:SF1">
    <property type="entry name" value="NAD(P)H NITROREDUCTASE YDJA-RELATED"/>
    <property type="match status" value="1"/>
</dbReference>
<feature type="binding site" description="in other chain" evidence="8">
    <location>
        <begin position="131"/>
        <end position="133"/>
    </location>
    <ligand>
        <name>FMN</name>
        <dbReference type="ChEBI" id="CHEBI:58210"/>
        <note>ligand shared between dimeric partners</note>
    </ligand>
</feature>
<dbReference type="EC" id="1.-.-.-" evidence="7"/>
<feature type="domain" description="Nitroreductase" evidence="9">
    <location>
        <begin position="15"/>
        <end position="161"/>
    </location>
</feature>
<dbReference type="AlphaFoldDB" id="A0A3D8M8M9"/>
<evidence type="ECO:0000256" key="3">
    <source>
        <dbReference type="ARBA" id="ARBA00022643"/>
    </source>
</evidence>
<evidence type="ECO:0000313" key="11">
    <source>
        <dbReference type="Proteomes" id="UP000256561"/>
    </source>
</evidence>
<keyword evidence="11" id="KW-1185">Reference proteome</keyword>
<dbReference type="SUPFAM" id="SSF55469">
    <property type="entry name" value="FMN-dependent nitroreductase-like"/>
    <property type="match status" value="1"/>
</dbReference>
<dbReference type="Gene3D" id="3.40.109.10">
    <property type="entry name" value="NADH Oxidase"/>
    <property type="match status" value="1"/>
</dbReference>
<evidence type="ECO:0000256" key="2">
    <source>
        <dbReference type="ARBA" id="ARBA00022630"/>
    </source>
</evidence>
<feature type="binding site" evidence="8">
    <location>
        <position position="39"/>
    </location>
    <ligand>
        <name>FMN</name>
        <dbReference type="ChEBI" id="CHEBI:58210"/>
        <note>ligand shared between dimeric partners</note>
    </ligand>
</feature>
<organism evidence="10 11">
    <name type="scientific">Alteromonas aestuariivivens</name>
    <dbReference type="NCBI Taxonomy" id="1938339"/>
    <lineage>
        <taxon>Bacteria</taxon>
        <taxon>Pseudomonadati</taxon>
        <taxon>Pseudomonadota</taxon>
        <taxon>Gammaproteobacteria</taxon>
        <taxon>Alteromonadales</taxon>
        <taxon>Alteromonadaceae</taxon>
        <taxon>Alteromonas/Salinimonas group</taxon>
        <taxon>Alteromonas</taxon>
    </lineage>
</organism>
<feature type="binding site" description="in other chain" evidence="8">
    <location>
        <begin position="10"/>
        <end position="12"/>
    </location>
    <ligand>
        <name>FMN</name>
        <dbReference type="ChEBI" id="CHEBI:58210"/>
        <note>ligand shared between dimeric partners</note>
    </ligand>
</feature>
<keyword evidence="4 7" id="KW-0521">NADP</keyword>
<dbReference type="InterPro" id="IPR029479">
    <property type="entry name" value="Nitroreductase"/>
</dbReference>
<dbReference type="Proteomes" id="UP000256561">
    <property type="component" value="Unassembled WGS sequence"/>
</dbReference>
<sequence>MDALTLLLNRHSQPRLTEPAPSGSCLENIMQAALRVPDHAGLKPWRFVVCEGMGRHRLGSLFEQSAVANDKSAKEVERAAQLPMRAPMVIVAIARYTEHAKVPWVEQVASASCAVMAMQMAAFAQGFQGIWRTGDYAHCDTVKTGLGLQPQDEIVGYLYLGTAVTEAPAKPPVDAGMYFANWRSVFED</sequence>
<evidence type="ECO:0000313" key="10">
    <source>
        <dbReference type="EMBL" id="RDV26159.1"/>
    </source>
</evidence>
<keyword evidence="2 7" id="KW-0285">Flavoprotein</keyword>
<evidence type="ECO:0000256" key="4">
    <source>
        <dbReference type="ARBA" id="ARBA00022857"/>
    </source>
</evidence>
<protein>
    <recommendedName>
        <fullName evidence="7">Putative NAD(P)H nitroreductase</fullName>
        <ecNumber evidence="7">1.-.-.-</ecNumber>
    </recommendedName>
</protein>
<dbReference type="EMBL" id="QRHA01000005">
    <property type="protein sequence ID" value="RDV26159.1"/>
    <property type="molecule type" value="Genomic_DNA"/>
</dbReference>
<evidence type="ECO:0000256" key="1">
    <source>
        <dbReference type="ARBA" id="ARBA00007118"/>
    </source>
</evidence>
<dbReference type="InterPro" id="IPR052530">
    <property type="entry name" value="NAD(P)H_nitroreductase"/>
</dbReference>
<evidence type="ECO:0000256" key="8">
    <source>
        <dbReference type="PIRSR" id="PIRSR000232-1"/>
    </source>
</evidence>
<comment type="similarity">
    <text evidence="1 7">Belongs to the nitroreductase family.</text>
</comment>
<feature type="binding site" evidence="8">
    <location>
        <position position="35"/>
    </location>
    <ligand>
        <name>FMN</name>
        <dbReference type="ChEBI" id="CHEBI:58210"/>
        <note>ligand shared between dimeric partners</note>
    </ligand>
</feature>
<name>A0A3D8M8M9_9ALTE</name>
<dbReference type="InterPro" id="IPR026021">
    <property type="entry name" value="YdjA-like"/>
</dbReference>
<keyword evidence="3 7" id="KW-0288">FMN</keyword>
<dbReference type="OrthoDB" id="9804207at2"/>
<keyword evidence="6 7" id="KW-0520">NAD</keyword>
<dbReference type="PIRSF" id="PIRSF000232">
    <property type="entry name" value="YdjA"/>
    <property type="match status" value="1"/>
</dbReference>
<comment type="cofactor">
    <cofactor evidence="8">
        <name>FMN</name>
        <dbReference type="ChEBI" id="CHEBI:58210"/>
    </cofactor>
    <text evidence="8">Binds 1 FMN per subunit.</text>
</comment>
<dbReference type="CDD" id="cd02135">
    <property type="entry name" value="YdjA-like"/>
    <property type="match status" value="1"/>
</dbReference>
<dbReference type="Pfam" id="PF00881">
    <property type="entry name" value="Nitroreductase"/>
    <property type="match status" value="1"/>
</dbReference>
<evidence type="ECO:0000256" key="5">
    <source>
        <dbReference type="ARBA" id="ARBA00023002"/>
    </source>
</evidence>
<dbReference type="GO" id="GO:0016491">
    <property type="term" value="F:oxidoreductase activity"/>
    <property type="evidence" value="ECO:0007669"/>
    <property type="project" value="UniProtKB-UniRule"/>
</dbReference>